<dbReference type="AlphaFoldDB" id="A0A160T4A9"/>
<organism evidence="1 2">
    <name type="scientific">Candidatus Promineifilum breve</name>
    <dbReference type="NCBI Taxonomy" id="1806508"/>
    <lineage>
        <taxon>Bacteria</taxon>
        <taxon>Bacillati</taxon>
        <taxon>Chloroflexota</taxon>
        <taxon>Ardenticatenia</taxon>
        <taxon>Candidatus Promineifilales</taxon>
        <taxon>Candidatus Promineifilaceae</taxon>
        <taxon>Candidatus Promineifilum</taxon>
    </lineage>
</organism>
<name>A0A160T4A9_9CHLR</name>
<evidence type="ECO:0000313" key="2">
    <source>
        <dbReference type="Proteomes" id="UP000215027"/>
    </source>
</evidence>
<dbReference type="EMBL" id="LN890655">
    <property type="protein sequence ID" value="CUS05091.2"/>
    <property type="molecule type" value="Genomic_DNA"/>
</dbReference>
<reference evidence="1" key="1">
    <citation type="submission" date="2016-01" db="EMBL/GenBank/DDBJ databases">
        <authorList>
            <person name="Mcilroy J.S."/>
            <person name="Karst M S."/>
            <person name="Albertsen M."/>
        </authorList>
    </citation>
    <scope>NUCLEOTIDE SEQUENCE</scope>
    <source>
        <strain evidence="1">Cfx-K</strain>
    </source>
</reference>
<dbReference type="KEGG" id="pbf:CFX0092_A3213"/>
<dbReference type="Proteomes" id="UP000215027">
    <property type="component" value="Chromosome I"/>
</dbReference>
<sequence>MEPLEQWFQSLKGKQATAAWKYLTDTNNWFMMFQSLKGKQATAAMTTE</sequence>
<evidence type="ECO:0000313" key="1">
    <source>
        <dbReference type="EMBL" id="CUS05091.2"/>
    </source>
</evidence>
<keyword evidence="2" id="KW-1185">Reference proteome</keyword>
<proteinExistence type="predicted"/>
<accession>A0A160T4A9</accession>
<protein>
    <submittedName>
        <fullName evidence="1">Uncharacterized protein</fullName>
    </submittedName>
</protein>
<gene>
    <name evidence="1" type="ORF">CFX0092_A3213</name>
</gene>